<dbReference type="SUPFAM" id="SSF50978">
    <property type="entry name" value="WD40 repeat-like"/>
    <property type="match status" value="1"/>
</dbReference>
<dbReference type="Pfam" id="PF00400">
    <property type="entry name" value="WD40"/>
    <property type="match status" value="6"/>
</dbReference>
<evidence type="ECO:0000256" key="1">
    <source>
        <dbReference type="ARBA" id="ARBA00022574"/>
    </source>
</evidence>
<reference evidence="7" key="1">
    <citation type="journal article" date="2019" name="Int. J. Syst. Evol. Microbiol.">
        <title>The Global Catalogue of Microorganisms (GCM) 10K type strain sequencing project: providing services to taxonomists for standard genome sequencing and annotation.</title>
        <authorList>
            <consortium name="The Broad Institute Genomics Platform"/>
            <consortium name="The Broad Institute Genome Sequencing Center for Infectious Disease"/>
            <person name="Wu L."/>
            <person name="Ma J."/>
        </authorList>
    </citation>
    <scope>NUCLEOTIDE SEQUENCE [LARGE SCALE GENOMIC DNA]</scope>
    <source>
        <strain evidence="7">JCM 31202</strain>
    </source>
</reference>
<feature type="repeat" description="WD" evidence="3">
    <location>
        <begin position="456"/>
        <end position="497"/>
    </location>
</feature>
<dbReference type="InterPro" id="IPR008271">
    <property type="entry name" value="Ser/Thr_kinase_AS"/>
</dbReference>
<feature type="repeat" description="WD" evidence="3">
    <location>
        <begin position="372"/>
        <end position="413"/>
    </location>
</feature>
<evidence type="ECO:0000259" key="5">
    <source>
        <dbReference type="PROSITE" id="PS50011"/>
    </source>
</evidence>
<dbReference type="InterPro" id="IPR019775">
    <property type="entry name" value="WD40_repeat_CS"/>
</dbReference>
<dbReference type="PANTHER" id="PTHR19879">
    <property type="entry name" value="TRANSCRIPTION INITIATION FACTOR TFIID"/>
    <property type="match status" value="1"/>
</dbReference>
<dbReference type="Gene3D" id="1.10.510.10">
    <property type="entry name" value="Transferase(Phosphotransferase) domain 1"/>
    <property type="match status" value="1"/>
</dbReference>
<dbReference type="InterPro" id="IPR001680">
    <property type="entry name" value="WD40_rpt"/>
</dbReference>
<sequence>MPAGRAAELGAQVADALGAAHRVGVVHRDVKPANLFLLDDGRVKVCDFGIARLSDATKITATGASAGTPLYMAPEQIRGEPVDHRTDLYAFGCVLYELLTGATWVEAGSNVGAVLYQHLEKPPAPPRTLRPDVPGHLDALVLELLAKLPGDRPPDAASVAGRLRGPEPRTRAVRPADTATTPHGDTARMPAADRAPLDPRATVPTSAPVPVGRRTVLLAGLGAAVLVGVTTALLLEEGPPETFPTFNDYDDHIASVAFRPDGRYLATASGSRVRLWETATGRESDVSFNGPVGARVEAVAFSPDGRLLAAAAGDRVQVWNASTGRRVADLEGHIGTVSEVAFAPDGRTIATSGSDQSARLWDVAAARATAVLTGHRGSVSGVAFAPDGRTLATGSRDGTVRLWDVATRRTTATLDDDVDAVLAVAFSPDGRTLAAGDNAGPVRLWDVARRRVAGTLDGHEGAVWSVAFSRDGRRLATGGGDGWVRVWDVPARRETARNGRGGAIFKTVAFSPDGKTLAMGNSDGDDPTSSLTLWKLS</sequence>
<feature type="repeat" description="WD" evidence="3">
    <location>
        <begin position="330"/>
        <end position="371"/>
    </location>
</feature>
<evidence type="ECO:0000313" key="6">
    <source>
        <dbReference type="EMBL" id="MFD0901668.1"/>
    </source>
</evidence>
<dbReference type="RefSeq" id="WP_378298928.1">
    <property type="nucleotide sequence ID" value="NZ_JBHTJA010000024.1"/>
</dbReference>
<feature type="repeat" description="WD" evidence="3">
    <location>
        <begin position="414"/>
        <end position="455"/>
    </location>
</feature>
<dbReference type="CDD" id="cd00200">
    <property type="entry name" value="WD40"/>
    <property type="match status" value="1"/>
</dbReference>
<evidence type="ECO:0000313" key="7">
    <source>
        <dbReference type="Proteomes" id="UP001596972"/>
    </source>
</evidence>
<keyword evidence="2" id="KW-0677">Repeat</keyword>
<dbReference type="Pfam" id="PF00069">
    <property type="entry name" value="Pkinase"/>
    <property type="match status" value="1"/>
</dbReference>
<dbReference type="Proteomes" id="UP001596972">
    <property type="component" value="Unassembled WGS sequence"/>
</dbReference>
<dbReference type="InterPro" id="IPR020472">
    <property type="entry name" value="WD40_PAC1"/>
</dbReference>
<dbReference type="PRINTS" id="PR00320">
    <property type="entry name" value="GPROTEINBRPT"/>
</dbReference>
<dbReference type="SUPFAM" id="SSF56112">
    <property type="entry name" value="Protein kinase-like (PK-like)"/>
    <property type="match status" value="1"/>
</dbReference>
<keyword evidence="6" id="KW-0808">Transferase</keyword>
<dbReference type="Gene3D" id="2.130.10.10">
    <property type="entry name" value="YVTN repeat-like/Quinoprotein amine dehydrogenase"/>
    <property type="match status" value="2"/>
</dbReference>
<dbReference type="CDD" id="cd14014">
    <property type="entry name" value="STKc_PknB_like"/>
    <property type="match status" value="1"/>
</dbReference>
<dbReference type="InterPro" id="IPR015943">
    <property type="entry name" value="WD40/YVTN_repeat-like_dom_sf"/>
</dbReference>
<name>A0ABW3EMT8_9ACTN</name>
<dbReference type="PROSITE" id="PS50011">
    <property type="entry name" value="PROTEIN_KINASE_DOM"/>
    <property type="match status" value="1"/>
</dbReference>
<dbReference type="GO" id="GO:0004674">
    <property type="term" value="F:protein serine/threonine kinase activity"/>
    <property type="evidence" value="ECO:0007669"/>
    <property type="project" value="UniProtKB-KW"/>
</dbReference>
<dbReference type="EMBL" id="JBHTJA010000024">
    <property type="protein sequence ID" value="MFD0901668.1"/>
    <property type="molecule type" value="Genomic_DNA"/>
</dbReference>
<dbReference type="InterPro" id="IPR036322">
    <property type="entry name" value="WD40_repeat_dom_sf"/>
</dbReference>
<feature type="domain" description="Protein kinase" evidence="5">
    <location>
        <begin position="1"/>
        <end position="170"/>
    </location>
</feature>
<gene>
    <name evidence="6" type="ORF">ACFQ11_14805</name>
</gene>
<keyword evidence="7" id="KW-1185">Reference proteome</keyword>
<keyword evidence="1 3" id="KW-0853">WD repeat</keyword>
<dbReference type="PROSITE" id="PS00678">
    <property type="entry name" value="WD_REPEATS_1"/>
    <property type="match status" value="3"/>
</dbReference>
<dbReference type="SMART" id="SM00220">
    <property type="entry name" value="S_TKc"/>
    <property type="match status" value="1"/>
</dbReference>
<feature type="compositionally biased region" description="Low complexity" evidence="4">
    <location>
        <begin position="187"/>
        <end position="201"/>
    </location>
</feature>
<dbReference type="InterPro" id="IPR011009">
    <property type="entry name" value="Kinase-like_dom_sf"/>
</dbReference>
<protein>
    <submittedName>
        <fullName evidence="6">WD40 repeat domain-containing serine/threonine protein kinase</fullName>
    </submittedName>
</protein>
<dbReference type="PROSITE" id="PS00108">
    <property type="entry name" value="PROTEIN_KINASE_ST"/>
    <property type="match status" value="1"/>
</dbReference>
<evidence type="ECO:0000256" key="4">
    <source>
        <dbReference type="SAM" id="MobiDB-lite"/>
    </source>
</evidence>
<keyword evidence="6" id="KW-0723">Serine/threonine-protein kinase</keyword>
<organism evidence="6 7">
    <name type="scientific">Actinomadura sediminis</name>
    <dbReference type="NCBI Taxonomy" id="1038904"/>
    <lineage>
        <taxon>Bacteria</taxon>
        <taxon>Bacillati</taxon>
        <taxon>Actinomycetota</taxon>
        <taxon>Actinomycetes</taxon>
        <taxon>Streptosporangiales</taxon>
        <taxon>Thermomonosporaceae</taxon>
        <taxon>Actinomadura</taxon>
    </lineage>
</organism>
<proteinExistence type="predicted"/>
<dbReference type="PROSITE" id="PS50082">
    <property type="entry name" value="WD_REPEATS_2"/>
    <property type="match status" value="4"/>
</dbReference>
<feature type="region of interest" description="Disordered" evidence="4">
    <location>
        <begin position="152"/>
        <end position="206"/>
    </location>
</feature>
<dbReference type="PANTHER" id="PTHR19879:SF9">
    <property type="entry name" value="TRANSCRIPTION INITIATION FACTOR TFIID SUBUNIT 5"/>
    <property type="match status" value="1"/>
</dbReference>
<comment type="caution">
    <text evidence="6">The sequence shown here is derived from an EMBL/GenBank/DDBJ whole genome shotgun (WGS) entry which is preliminary data.</text>
</comment>
<keyword evidence="6" id="KW-0418">Kinase</keyword>
<dbReference type="PROSITE" id="PS50294">
    <property type="entry name" value="WD_REPEATS_REGION"/>
    <property type="match status" value="4"/>
</dbReference>
<evidence type="ECO:0000256" key="2">
    <source>
        <dbReference type="ARBA" id="ARBA00022737"/>
    </source>
</evidence>
<dbReference type="SMART" id="SM00320">
    <property type="entry name" value="WD40"/>
    <property type="match status" value="7"/>
</dbReference>
<evidence type="ECO:0000256" key="3">
    <source>
        <dbReference type="PROSITE-ProRule" id="PRU00221"/>
    </source>
</evidence>
<dbReference type="InterPro" id="IPR000719">
    <property type="entry name" value="Prot_kinase_dom"/>
</dbReference>
<accession>A0ABW3EMT8</accession>